<reference evidence="1" key="1">
    <citation type="journal article" date="2021" name="Environ. Microbiol.">
        <title>Gene family expansions and transcriptome signatures uncover fungal adaptations to wood decay.</title>
        <authorList>
            <person name="Hage H."/>
            <person name="Miyauchi S."/>
            <person name="Viragh M."/>
            <person name="Drula E."/>
            <person name="Min B."/>
            <person name="Chaduli D."/>
            <person name="Navarro D."/>
            <person name="Favel A."/>
            <person name="Norest M."/>
            <person name="Lesage-Meessen L."/>
            <person name="Balint B."/>
            <person name="Merenyi Z."/>
            <person name="de Eugenio L."/>
            <person name="Morin E."/>
            <person name="Martinez A.T."/>
            <person name="Baldrian P."/>
            <person name="Stursova M."/>
            <person name="Martinez M.J."/>
            <person name="Novotny C."/>
            <person name="Magnuson J.K."/>
            <person name="Spatafora J.W."/>
            <person name="Maurice S."/>
            <person name="Pangilinan J."/>
            <person name="Andreopoulos W."/>
            <person name="LaButti K."/>
            <person name="Hundley H."/>
            <person name="Na H."/>
            <person name="Kuo A."/>
            <person name="Barry K."/>
            <person name="Lipzen A."/>
            <person name="Henrissat B."/>
            <person name="Riley R."/>
            <person name="Ahrendt S."/>
            <person name="Nagy L.G."/>
            <person name="Grigoriev I.V."/>
            <person name="Martin F."/>
            <person name="Rosso M.N."/>
        </authorList>
    </citation>
    <scope>NUCLEOTIDE SEQUENCE</scope>
    <source>
        <strain evidence="1">CBS 384.51</strain>
    </source>
</reference>
<sequence>MSSFRLLSGLNGRGSPALGPPIQQPNSTTPQPRQTRGPSPNNVASNANGLSQHSPTTQNSISPQQQQQQQQQQSSQQSPLSQPVQPGQQQHQRAYPWSQRKLILPPPVVLPKVGQPAPTSPSPSPFPRYGHALPATATATGELFLFGGLVRDNVRNDLYLFSTRDLSATMLQTAGEIPSPRVLHASALVGSVLIVWGGDTKSHNKAKAGEKQDDGLYLLNLAVSREWTRVSVNGPSPAGRYGHAVCMVGSKFFVFGGQVDGECLNDLWAFDLNSLRTKAMWEKIELAEGSLRPAQRTGHVCVSYGEKIIIFGGTDCQYHYNDTWVFDTTTNTWSELTCIGFTPSPREGHAAALVDDVVYVFGGRGVDGKDLGDLGAFKLSNQRWYMFQKMGPAPSPRSGHAMASMGSRVFVLGGIGGESANPSKPEDPTLIHVLDTKHIKYPGANNAPPTGPPQQLSRNTSANAQPAGAPMQQTGVRAMSPVGDQAFDDDPRRAVSPTQRSVPNGITPNNINNSLRGKVPVRPPREETEDYDLGDSPNDIITGERAISPDQSNRARSPNTFSSNRAASPIASQEGNVYEPISMVSAAMDLTNPSVVAARSASPVVNERARSPMDGHRGHRPVSPTVNGFAHPRSTGSTGNITADLIRDLKDKEAEMELLKKREAWMKAALAKASRAGFVYADEGQLESDAENDDDVDSRRVSEMVLNLKHLKAKIQASMIEQARQASERVEEAEKIRASAVQEAAYYRAKLAAVEASSEKDTSRLELERIAELERRLSTATSGQTERDRTIQELQNSIALQTALLEQAEARAEDSTKRAEMLAESRGRDLQDHATLRDKHNQLEVALREQTEQLLAHKSQLEQREAEYLSAQSQLEDLVLTREQHVRALEQAHTAVTASSGRAEQLEDQYKRAREQMSQMETDLAELRGELETRNAEIEAVRSRLADAENSWAKSREEADAFRALTTGGLGTLLDTHRDLKTDEDRLTRGHMEKVIALEAELSSLRAVLQETSRTAENTQRDLVEERHKLRDYEVEAMALRSQIVGLRTQLSSALADSGRLRKDLAVRDAEMRENAKDIANNKVRLDALRNFLAENGIVEGEEIAQRDDGAALARLAELEEQLVSRTRVQERTDRELQNILQQKREAEVQIETLSAEIERLQPSGSHQNGDADTRIVELEQKLEETESSYKARLQQLEEDYQLAVHYVKGTEKMMRKMKDELAKQKVLNQSIQSELDRSSSTDPGSRIRGLNGRGTPSSDDSHGNEMLRNQLTDAQRQVQRLNGDNRELRLRIESLESDLEHMRENLIAYQRESEERQLRIEELEQDTEQLRGSLEIARGGNEETLLEKLSTENTNLKRENEQLSHKIGLLLEVDEPGFGRGRPISGISERRASTSSSDNAAAFENLSSELEDWRQQLASSMSNRRL</sequence>
<accession>A0ACB8UL46</accession>
<comment type="caution">
    <text evidence="1">The sequence shown here is derived from an EMBL/GenBank/DDBJ whole genome shotgun (WGS) entry which is preliminary data.</text>
</comment>
<dbReference type="EMBL" id="MU274900">
    <property type="protein sequence ID" value="KAI0095103.1"/>
    <property type="molecule type" value="Genomic_DNA"/>
</dbReference>
<gene>
    <name evidence="1" type="ORF">BDY19DRAFT_879808</name>
</gene>
<proteinExistence type="predicted"/>
<evidence type="ECO:0000313" key="1">
    <source>
        <dbReference type="EMBL" id="KAI0095103.1"/>
    </source>
</evidence>
<evidence type="ECO:0000313" key="2">
    <source>
        <dbReference type="Proteomes" id="UP001055072"/>
    </source>
</evidence>
<dbReference type="Proteomes" id="UP001055072">
    <property type="component" value="Unassembled WGS sequence"/>
</dbReference>
<protein>
    <submittedName>
        <fullName evidence="1">Uncharacterized protein</fullName>
    </submittedName>
</protein>
<organism evidence="1 2">
    <name type="scientific">Irpex rosettiformis</name>
    <dbReference type="NCBI Taxonomy" id="378272"/>
    <lineage>
        <taxon>Eukaryota</taxon>
        <taxon>Fungi</taxon>
        <taxon>Dikarya</taxon>
        <taxon>Basidiomycota</taxon>
        <taxon>Agaricomycotina</taxon>
        <taxon>Agaricomycetes</taxon>
        <taxon>Polyporales</taxon>
        <taxon>Irpicaceae</taxon>
        <taxon>Irpex</taxon>
    </lineage>
</organism>
<name>A0ACB8UL46_9APHY</name>
<keyword evidence="2" id="KW-1185">Reference proteome</keyword>